<accession>A0A812SU20</accession>
<dbReference type="OrthoDB" id="432234at2759"/>
<reference evidence="1" key="1">
    <citation type="submission" date="2021-02" db="EMBL/GenBank/DDBJ databases">
        <authorList>
            <person name="Dougan E. K."/>
            <person name="Rhodes N."/>
            <person name="Thang M."/>
            <person name="Chan C."/>
        </authorList>
    </citation>
    <scope>NUCLEOTIDE SEQUENCE</scope>
</reference>
<dbReference type="Proteomes" id="UP000649617">
    <property type="component" value="Unassembled WGS sequence"/>
</dbReference>
<protein>
    <submittedName>
        <fullName evidence="1">Pfh1 protein</fullName>
    </submittedName>
</protein>
<dbReference type="InterPro" id="IPR027417">
    <property type="entry name" value="P-loop_NTPase"/>
</dbReference>
<gene>
    <name evidence="1" type="primary">pfh1</name>
    <name evidence="1" type="ORF">SPIL2461_LOCUS13016</name>
</gene>
<dbReference type="InterPro" id="IPR051055">
    <property type="entry name" value="PIF1_helicase"/>
</dbReference>
<comment type="caution">
    <text evidence="1">The sequence shown here is derived from an EMBL/GenBank/DDBJ whole genome shotgun (WGS) entry which is preliminary data.</text>
</comment>
<dbReference type="SUPFAM" id="SSF52540">
    <property type="entry name" value="P-loop containing nucleoside triphosphate hydrolases"/>
    <property type="match status" value="1"/>
</dbReference>
<dbReference type="PANTHER" id="PTHR47642">
    <property type="entry name" value="ATP-DEPENDENT DNA HELICASE"/>
    <property type="match status" value="1"/>
</dbReference>
<dbReference type="PANTHER" id="PTHR47642:SF6">
    <property type="entry name" value="ATP-DEPENDENT DNA HELICASE"/>
    <property type="match status" value="1"/>
</dbReference>
<keyword evidence="2" id="KW-1185">Reference proteome</keyword>
<organism evidence="1 2">
    <name type="scientific">Symbiodinium pilosum</name>
    <name type="common">Dinoflagellate</name>
    <dbReference type="NCBI Taxonomy" id="2952"/>
    <lineage>
        <taxon>Eukaryota</taxon>
        <taxon>Sar</taxon>
        <taxon>Alveolata</taxon>
        <taxon>Dinophyceae</taxon>
        <taxon>Suessiales</taxon>
        <taxon>Symbiodiniaceae</taxon>
        <taxon>Symbiodinium</taxon>
    </lineage>
</organism>
<dbReference type="AlphaFoldDB" id="A0A812SU20"/>
<evidence type="ECO:0000313" key="1">
    <source>
        <dbReference type="EMBL" id="CAE7502899.1"/>
    </source>
</evidence>
<proteinExistence type="predicted"/>
<name>A0A812SU20_SYMPI</name>
<dbReference type="EMBL" id="CAJNIZ010027838">
    <property type="protein sequence ID" value="CAE7502899.1"/>
    <property type="molecule type" value="Genomic_DNA"/>
</dbReference>
<sequence>MKCRDVVRDACTRKCYSGSYVQRPFGGLNVLLSGDLWQLEPPSGTFLGALPTALLEEGHVRRGPTTAYGQLLVWGGPEHGVQGMTELLTCERTTDAWLQEVQAQVRVGNLSADMRAFLHGQPTTVPGSWLRGDVGCGNPACRTLRDTCSPRQIQENECGVCANERKTRRRVARGPEDDAYRLQFDKAAAIFATNDTQRHVNKVRAAAFARERKFALALLPARDCISAPALREKPDLKKCKKHWLKHHDRHCGSLHGLLPLCVGMPVRLTEHLDRSEKSLLKGRLGAVKGWQSENGLDVARVGSMRVFKTCPDVVWVEFHGENATWQLDGVPAAAVYPIVPRRASEYLDQKRKQPMLRISRMQVPLAPAFALTAHSAQGMTLDDGVILDCVLGTGGNIITVYIAMTRVRERAKLPITRPFPPEDFQKGLRGARDLLLDCWRGNAPDWDAIRARYNTTRTCVALISSSVAEQQRDVDARVQLLSRCATLQSLRHAPRTA</sequence>
<evidence type="ECO:0000313" key="2">
    <source>
        <dbReference type="Proteomes" id="UP000649617"/>
    </source>
</evidence>